<evidence type="ECO:0000313" key="2">
    <source>
        <dbReference type="Proteomes" id="UP000198844"/>
    </source>
</evidence>
<accession>A0A1I7C8X3</accession>
<protein>
    <submittedName>
        <fullName evidence="1">Uncharacterized protein</fullName>
    </submittedName>
</protein>
<dbReference type="AlphaFoldDB" id="A0A1I7C8X3"/>
<sequence>MWLSIPSKYRQAKRAAISALRSGKFEHEARSAINVKNLLSTGQVTAQFVEDLITKSDGTQYSSSPHHNAPAIDVHIIESGGWYVKFYFVGNPETVFISVHQ</sequence>
<organism evidence="1 2">
    <name type="scientific">Paraburkholderia aspalathi</name>
    <dbReference type="NCBI Taxonomy" id="1324617"/>
    <lineage>
        <taxon>Bacteria</taxon>
        <taxon>Pseudomonadati</taxon>
        <taxon>Pseudomonadota</taxon>
        <taxon>Betaproteobacteria</taxon>
        <taxon>Burkholderiales</taxon>
        <taxon>Burkholderiaceae</taxon>
        <taxon>Paraburkholderia</taxon>
    </lineage>
</organism>
<dbReference type="Proteomes" id="UP000198844">
    <property type="component" value="Unassembled WGS sequence"/>
</dbReference>
<evidence type="ECO:0000313" key="1">
    <source>
        <dbReference type="EMBL" id="SFT95852.1"/>
    </source>
</evidence>
<reference evidence="1 2" key="1">
    <citation type="submission" date="2016-10" db="EMBL/GenBank/DDBJ databases">
        <authorList>
            <person name="de Groot N.N."/>
        </authorList>
    </citation>
    <scope>NUCLEOTIDE SEQUENCE [LARGE SCALE GENOMIC DNA]</scope>
    <source>
        <strain evidence="1 2">LMG 27731</strain>
    </source>
</reference>
<gene>
    <name evidence="1" type="ORF">SAMN05192563_100628</name>
</gene>
<dbReference type="EMBL" id="FPBH01000006">
    <property type="protein sequence ID" value="SFT95852.1"/>
    <property type="molecule type" value="Genomic_DNA"/>
</dbReference>
<name>A0A1I7C8X3_9BURK</name>
<proteinExistence type="predicted"/>